<feature type="active site" description="Nucleophile" evidence="6">
    <location>
        <position position="94"/>
    </location>
</feature>
<keyword evidence="5" id="KW-0472">Membrane</keyword>
<gene>
    <name evidence="9" type="ORF">J2T60_000769</name>
</gene>
<feature type="short sequence motif" description="DGA/G" evidence="6">
    <location>
        <begin position="240"/>
        <end position="242"/>
    </location>
</feature>
<comment type="subcellular location">
    <subcellularLocation>
        <location evidence="1">Membrane</location>
    </subcellularLocation>
</comment>
<dbReference type="InterPro" id="IPR050301">
    <property type="entry name" value="NTE"/>
</dbReference>
<feature type="short sequence motif" description="GXSXG" evidence="6">
    <location>
        <begin position="92"/>
        <end position="96"/>
    </location>
</feature>
<organism evidence="9 10">
    <name type="scientific">Natronospira proteinivora</name>
    <dbReference type="NCBI Taxonomy" id="1807133"/>
    <lineage>
        <taxon>Bacteria</taxon>
        <taxon>Pseudomonadati</taxon>
        <taxon>Pseudomonadota</taxon>
        <taxon>Gammaproteobacteria</taxon>
        <taxon>Natronospirales</taxon>
        <taxon>Natronospiraceae</taxon>
        <taxon>Natronospira</taxon>
    </lineage>
</organism>
<dbReference type="InterPro" id="IPR000184">
    <property type="entry name" value="Bac_surfAg_D15"/>
</dbReference>
<dbReference type="EMBL" id="JALJYF010000001">
    <property type="protein sequence ID" value="MCP1726804.1"/>
    <property type="molecule type" value="Genomic_DNA"/>
</dbReference>
<name>A0ABT1G682_9GAMM</name>
<dbReference type="PANTHER" id="PTHR14226">
    <property type="entry name" value="NEUROPATHY TARGET ESTERASE/SWISS CHEESE D.MELANOGASTER"/>
    <property type="match status" value="1"/>
</dbReference>
<evidence type="ECO:0000256" key="3">
    <source>
        <dbReference type="ARBA" id="ARBA00022963"/>
    </source>
</evidence>
<keyword evidence="4 6" id="KW-0443">Lipid metabolism</keyword>
<keyword evidence="3 6" id="KW-0442">Lipid degradation</keyword>
<dbReference type="Pfam" id="PF07244">
    <property type="entry name" value="POTRA"/>
    <property type="match status" value="1"/>
</dbReference>
<evidence type="ECO:0000256" key="1">
    <source>
        <dbReference type="ARBA" id="ARBA00004370"/>
    </source>
</evidence>
<dbReference type="RefSeq" id="WP_253445672.1">
    <property type="nucleotide sequence ID" value="NZ_JALJYF010000001.1"/>
</dbReference>
<evidence type="ECO:0000259" key="8">
    <source>
        <dbReference type="PROSITE" id="PS51779"/>
    </source>
</evidence>
<evidence type="ECO:0000313" key="10">
    <source>
        <dbReference type="Proteomes" id="UP001523550"/>
    </source>
</evidence>
<evidence type="ECO:0000256" key="2">
    <source>
        <dbReference type="ARBA" id="ARBA00022801"/>
    </source>
</evidence>
<evidence type="ECO:0000256" key="6">
    <source>
        <dbReference type="PROSITE-ProRule" id="PRU01161"/>
    </source>
</evidence>
<dbReference type="Gene3D" id="2.40.160.50">
    <property type="entry name" value="membrane protein fhac: a member of the omp85/tpsb transporter family"/>
    <property type="match status" value="1"/>
</dbReference>
<dbReference type="Gene3D" id="3.40.1090.10">
    <property type="entry name" value="Cytosolic phospholipase A2 catalytic domain"/>
    <property type="match status" value="2"/>
</dbReference>
<feature type="active site" description="Proton acceptor" evidence="6">
    <location>
        <position position="240"/>
    </location>
</feature>
<keyword evidence="10" id="KW-1185">Reference proteome</keyword>
<evidence type="ECO:0000256" key="5">
    <source>
        <dbReference type="ARBA" id="ARBA00023136"/>
    </source>
</evidence>
<dbReference type="PROSITE" id="PS51635">
    <property type="entry name" value="PNPLA"/>
    <property type="match status" value="1"/>
</dbReference>
<dbReference type="Pfam" id="PF01734">
    <property type="entry name" value="Patatin"/>
    <property type="match status" value="1"/>
</dbReference>
<proteinExistence type="predicted"/>
<dbReference type="InterPro" id="IPR002641">
    <property type="entry name" value="PNPLA_dom"/>
</dbReference>
<evidence type="ECO:0000313" key="9">
    <source>
        <dbReference type="EMBL" id="MCP1726804.1"/>
    </source>
</evidence>
<dbReference type="Proteomes" id="UP001523550">
    <property type="component" value="Unassembled WGS sequence"/>
</dbReference>
<dbReference type="InterPro" id="IPR034746">
    <property type="entry name" value="POTRA"/>
</dbReference>
<dbReference type="InterPro" id="IPR010827">
    <property type="entry name" value="BamA/TamA_POTRA"/>
</dbReference>
<protein>
    <submittedName>
        <fullName evidence="9">NTE family protein</fullName>
    </submittedName>
</protein>
<dbReference type="PROSITE" id="PS51779">
    <property type="entry name" value="POTRA"/>
    <property type="match status" value="1"/>
</dbReference>
<dbReference type="CDD" id="cd07205">
    <property type="entry name" value="Pat_PNPLA6_PNPLA7_NTE1_like"/>
    <property type="match status" value="1"/>
</dbReference>
<comment type="caution">
    <text evidence="9">The sequence shown here is derived from an EMBL/GenBank/DDBJ whole genome shotgun (WGS) entry which is preliminary data.</text>
</comment>
<evidence type="ECO:0000256" key="4">
    <source>
        <dbReference type="ARBA" id="ARBA00023098"/>
    </source>
</evidence>
<feature type="short sequence motif" description="GXGXXG" evidence="6">
    <location>
        <begin position="65"/>
        <end position="70"/>
    </location>
</feature>
<dbReference type="InterPro" id="IPR016035">
    <property type="entry name" value="Acyl_Trfase/lysoPLipase"/>
</dbReference>
<dbReference type="PANTHER" id="PTHR14226:SF29">
    <property type="entry name" value="NEUROPATHY TARGET ESTERASE SWS"/>
    <property type="match status" value="1"/>
</dbReference>
<dbReference type="SUPFAM" id="SSF52151">
    <property type="entry name" value="FabD/lysophospholipase-like"/>
    <property type="match status" value="1"/>
</dbReference>
<feature type="domain" description="PNPLA" evidence="7">
    <location>
        <begin position="61"/>
        <end position="253"/>
    </location>
</feature>
<dbReference type="Gene3D" id="3.10.20.310">
    <property type="entry name" value="membrane protein fhac"/>
    <property type="match status" value="1"/>
</dbReference>
<keyword evidence="2 6" id="KW-0378">Hydrolase</keyword>
<sequence>MKAPYLPRLLNRLASTPGLGCWLIPFCGLLLLFPAIALGDPALEGDRDSSSASAERPRIGLVLSGGGARGGAHLGVLRVLEELEVPVDVVVGTSGGAIVGGLYASGWSPDEIETWLREMDWDTALSDRLPRRSLAYRAKEDDERFLFDLEVSWADGVLHLPQGLIEGRNLAFLLEQASLRTADVRDFNDLPIPFRAVATDLESGSKKVLDSGRLSKAIRASMSVPGVFAPVLVDDHLLVDGGLVENLPVETALDEGADIIIAVNVGSPLQERSELNDIFALSVQVTTLVLHNNLQRALGLLAESDILIEPELDGLNAQDFHRAADAAAAGERAAWDKHLALRGLGIATSDHQRFLEDQRLDPDDFGEVYAIEFRGLRRLSVRRLEALMETREGEPLALNVLQGDISRLQQLGEIESVDFRVDSRDNDSKLILDVVERDQGPHHLRLGLEMFDDFDGGAHYNLRIGHTRPSINRLGAEWRNEVQLGQMRAIRTEFFQPLSPAGRFFLSGLLSHEASVISAFDDGDRLADISTRNSRAGMDAGLRFGAHGEARLGAWRVRQTNEARIGQAGMDGEALYLSGNRLLLRYDRLDHAEWPSEGQFFEGHLEQAAESMGSDREFRRESAQLAHFWKREQHRFMLAGEWGQGDRPLGFQQQFPLGGPTSLSGYRSGELRADRVAGLRAVWFRQMGAPELGSGAGAFYAGAGIAAGAGWDHGQGTPSDEIAYGGKLFMGAATPLGPILFGAAQSDKGKREFFLTLGLPIHRPRPQSWPW</sequence>
<evidence type="ECO:0000259" key="7">
    <source>
        <dbReference type="PROSITE" id="PS51635"/>
    </source>
</evidence>
<reference evidence="9 10" key="1">
    <citation type="submission" date="2022-03" db="EMBL/GenBank/DDBJ databases">
        <title>Genomic Encyclopedia of Type Strains, Phase III (KMG-III): the genomes of soil and plant-associated and newly described type strains.</title>
        <authorList>
            <person name="Whitman W."/>
        </authorList>
    </citation>
    <scope>NUCLEOTIDE SEQUENCE [LARGE SCALE GENOMIC DNA]</scope>
    <source>
        <strain evidence="9 10">BSker1</strain>
    </source>
</reference>
<dbReference type="Pfam" id="PF01103">
    <property type="entry name" value="Omp85"/>
    <property type="match status" value="1"/>
</dbReference>
<feature type="domain" description="POTRA" evidence="8">
    <location>
        <begin position="366"/>
        <end position="437"/>
    </location>
</feature>
<accession>A0ABT1G682</accession>